<dbReference type="InterPro" id="IPR050107">
    <property type="entry name" value="ABC_carbohydrate_import_ATPase"/>
</dbReference>
<comment type="subcellular location">
    <subcellularLocation>
        <location evidence="9">Cell membrane</location>
        <topology evidence="9">Peripheral membrane protein</topology>
    </subcellularLocation>
</comment>
<dbReference type="SMART" id="SM00382">
    <property type="entry name" value="AAA"/>
    <property type="match status" value="2"/>
</dbReference>
<comment type="catalytic activity">
    <reaction evidence="9">
        <text>D-galactose(out) + ATP + H2O = D-galactose(in) + ADP + phosphate + H(+)</text>
        <dbReference type="Rhea" id="RHEA:60156"/>
        <dbReference type="ChEBI" id="CHEBI:4139"/>
        <dbReference type="ChEBI" id="CHEBI:15377"/>
        <dbReference type="ChEBI" id="CHEBI:15378"/>
        <dbReference type="ChEBI" id="CHEBI:30616"/>
        <dbReference type="ChEBI" id="CHEBI:43474"/>
        <dbReference type="ChEBI" id="CHEBI:456216"/>
        <dbReference type="EC" id="7.5.2.11"/>
    </reaction>
</comment>
<gene>
    <name evidence="11" type="ORF">GCM10008932_05540</name>
</gene>
<evidence type="ECO:0000256" key="3">
    <source>
        <dbReference type="ARBA" id="ARBA00022597"/>
    </source>
</evidence>
<keyword evidence="3 9" id="KW-0762">Sugar transport</keyword>
<dbReference type="EC" id="7.5.2.11" evidence="9"/>
<organism evidence="11 12">
    <name type="scientific">Alkalibacterium iburiense</name>
    <dbReference type="NCBI Taxonomy" id="290589"/>
    <lineage>
        <taxon>Bacteria</taxon>
        <taxon>Bacillati</taxon>
        <taxon>Bacillota</taxon>
        <taxon>Bacilli</taxon>
        <taxon>Lactobacillales</taxon>
        <taxon>Carnobacteriaceae</taxon>
        <taxon>Alkalibacterium</taxon>
    </lineage>
</organism>
<evidence type="ECO:0000259" key="10">
    <source>
        <dbReference type="PROSITE" id="PS50893"/>
    </source>
</evidence>
<evidence type="ECO:0000313" key="12">
    <source>
        <dbReference type="Proteomes" id="UP001501166"/>
    </source>
</evidence>
<keyword evidence="8 9" id="KW-0472">Membrane</keyword>
<dbReference type="InterPro" id="IPR003439">
    <property type="entry name" value="ABC_transporter-like_ATP-bd"/>
</dbReference>
<reference evidence="11 12" key="1">
    <citation type="journal article" date="2019" name="Int. J. Syst. Evol. Microbiol.">
        <title>The Global Catalogue of Microorganisms (GCM) 10K type strain sequencing project: providing services to taxonomists for standard genome sequencing and annotation.</title>
        <authorList>
            <consortium name="The Broad Institute Genomics Platform"/>
            <consortium name="The Broad Institute Genome Sequencing Center for Infectious Disease"/>
            <person name="Wu L."/>
            <person name="Ma J."/>
        </authorList>
    </citation>
    <scope>NUCLEOTIDE SEQUENCE [LARGE SCALE GENOMIC DNA]</scope>
    <source>
        <strain evidence="11 12">JCM 12662</strain>
    </source>
</reference>
<comment type="function">
    <text evidence="9">Part of an ABC transporter complex involved in carbohydrate import. Could be involved in ribose, galactose and/or methyl galactoside import. Responsible for energy coupling to the transport system.</text>
</comment>
<dbReference type="Pfam" id="PF00005">
    <property type="entry name" value="ABC_tran"/>
    <property type="match status" value="2"/>
</dbReference>
<dbReference type="InterPro" id="IPR017871">
    <property type="entry name" value="ABC_transporter-like_CS"/>
</dbReference>
<dbReference type="CDD" id="cd03215">
    <property type="entry name" value="ABC_Carb_Monos_II"/>
    <property type="match status" value="1"/>
</dbReference>
<evidence type="ECO:0000313" key="11">
    <source>
        <dbReference type="EMBL" id="GAA0355427.1"/>
    </source>
</evidence>
<comment type="similarity">
    <text evidence="9">Belongs to the ABC transporter superfamily.</text>
</comment>
<dbReference type="SUPFAM" id="SSF52540">
    <property type="entry name" value="P-loop containing nucleoside triphosphate hydrolases"/>
    <property type="match status" value="2"/>
</dbReference>
<name>A0ABN0X595_9LACT</name>
<dbReference type="InterPro" id="IPR003593">
    <property type="entry name" value="AAA+_ATPase"/>
</dbReference>
<evidence type="ECO:0000256" key="1">
    <source>
        <dbReference type="ARBA" id="ARBA00022448"/>
    </source>
</evidence>
<evidence type="ECO:0000256" key="9">
    <source>
        <dbReference type="RuleBase" id="RU367029"/>
    </source>
</evidence>
<dbReference type="Proteomes" id="UP001501166">
    <property type="component" value="Unassembled WGS sequence"/>
</dbReference>
<dbReference type="InterPro" id="IPR027417">
    <property type="entry name" value="P-loop_NTPase"/>
</dbReference>
<dbReference type="RefSeq" id="WP_343753781.1">
    <property type="nucleotide sequence ID" value="NZ_BAAACW010000036.1"/>
</dbReference>
<comment type="caution">
    <text evidence="11">The sequence shown here is derived from an EMBL/GenBank/DDBJ whole genome shotgun (WGS) entry which is preliminary data.</text>
</comment>
<evidence type="ECO:0000256" key="5">
    <source>
        <dbReference type="ARBA" id="ARBA00022741"/>
    </source>
</evidence>
<feature type="domain" description="ABC transporter" evidence="10">
    <location>
        <begin position="9"/>
        <end position="250"/>
    </location>
</feature>
<protein>
    <recommendedName>
        <fullName evidence="9">Ribose/galactose/methyl galactoside import ATP-binding protein</fullName>
        <ecNumber evidence="9">7.5.2.11</ecNumber>
    </recommendedName>
</protein>
<keyword evidence="7 9" id="KW-1278">Translocase</keyword>
<evidence type="ECO:0000256" key="7">
    <source>
        <dbReference type="ARBA" id="ARBA00022967"/>
    </source>
</evidence>
<dbReference type="PANTHER" id="PTHR43790:SF7">
    <property type="entry name" value="GALACTOSE_METHYL GALACTOSIDE IMPORT ATP-BINDING PROTEIN MGLA"/>
    <property type="match status" value="1"/>
</dbReference>
<keyword evidence="2 9" id="KW-1003">Cell membrane</keyword>
<proteinExistence type="inferred from homology"/>
<evidence type="ECO:0000256" key="6">
    <source>
        <dbReference type="ARBA" id="ARBA00022840"/>
    </source>
</evidence>
<dbReference type="GO" id="GO:0005524">
    <property type="term" value="F:ATP binding"/>
    <property type="evidence" value="ECO:0007669"/>
    <property type="project" value="UniProtKB-KW"/>
</dbReference>
<keyword evidence="12" id="KW-1185">Reference proteome</keyword>
<keyword evidence="4" id="KW-0677">Repeat</keyword>
<dbReference type="CDD" id="cd03216">
    <property type="entry name" value="ABC_Carb_Monos_I"/>
    <property type="match status" value="1"/>
</dbReference>
<accession>A0ABN0X595</accession>
<evidence type="ECO:0000256" key="4">
    <source>
        <dbReference type="ARBA" id="ARBA00022737"/>
    </source>
</evidence>
<dbReference type="Gene3D" id="3.40.50.300">
    <property type="entry name" value="P-loop containing nucleotide triphosphate hydrolases"/>
    <property type="match status" value="2"/>
</dbReference>
<keyword evidence="1 9" id="KW-0813">Transport</keyword>
<sequence length="507" mass="56145">MIQTKQSIIEMQDISIEFPGVKALSNVDFDLKTGTINALIGANGAGKSTLMKILSGAHNHYTGNIRFDGEEVTIRKPKDAKDIGIDIVYQEVDVSLVPYLSVGENIMLDEIVNHMGKNQIVGWKKIHQEAKKVLKELNVELHSKTLVSELTLAEKQMVLIARALVRKGKYLILDEPTAPLSNSETEELFRVVRKLAYEKNVGIVFISHRIPELFEICERITIMRNGKVVDQTNISSVTPDKVIESMLGKTNSEVFSRKKTFTDKKILDIRNLTNTKRSVIDVNINVRSGEIVGIAGLVGAGKTELCKTIFGAEKVVEGEILLDGVNTINKTPSHAVKNGFALVPEERRKEGVLVDEPVYTNLTSASLNKYVKALSTLAPKNEKKEAIKMIKSLGIKTPSENQNVALLSGGNQQKVAIGKWLMSDAEIYLFDEPTKGVDVGAKTEIYSLISDLASQNKGIIYATSELDEIMKITDRVYVIYDNKIVKELNTDETSEEELLYYSTGGSK</sequence>
<evidence type="ECO:0000256" key="2">
    <source>
        <dbReference type="ARBA" id="ARBA00022475"/>
    </source>
</evidence>
<dbReference type="PROSITE" id="PS00211">
    <property type="entry name" value="ABC_TRANSPORTER_1"/>
    <property type="match status" value="1"/>
</dbReference>
<feature type="domain" description="ABC transporter" evidence="10">
    <location>
        <begin position="264"/>
        <end position="506"/>
    </location>
</feature>
<dbReference type="EMBL" id="BAAACW010000036">
    <property type="protein sequence ID" value="GAA0355427.1"/>
    <property type="molecule type" value="Genomic_DNA"/>
</dbReference>
<keyword evidence="6 9" id="KW-0067">ATP-binding</keyword>
<keyword evidence="5 9" id="KW-0547">Nucleotide-binding</keyword>
<evidence type="ECO:0000256" key="8">
    <source>
        <dbReference type="ARBA" id="ARBA00023136"/>
    </source>
</evidence>
<dbReference type="PROSITE" id="PS50893">
    <property type="entry name" value="ABC_TRANSPORTER_2"/>
    <property type="match status" value="2"/>
</dbReference>
<dbReference type="PANTHER" id="PTHR43790">
    <property type="entry name" value="CARBOHYDRATE TRANSPORT ATP-BINDING PROTEIN MG119-RELATED"/>
    <property type="match status" value="1"/>
</dbReference>